<feature type="region of interest" description="Disordered" evidence="1">
    <location>
        <begin position="367"/>
        <end position="389"/>
    </location>
</feature>
<dbReference type="PANTHER" id="PTHR47370">
    <property type="entry name" value="ACYL-COA N-ACYLTRANSFERASES (NAT) SUPERFAMILY PROTEIN"/>
    <property type="match status" value="1"/>
</dbReference>
<dbReference type="Proteomes" id="UP001177140">
    <property type="component" value="Unassembled WGS sequence"/>
</dbReference>
<dbReference type="GO" id="GO:0016747">
    <property type="term" value="F:acyltransferase activity, transferring groups other than amino-acyl groups"/>
    <property type="evidence" value="ECO:0007669"/>
    <property type="project" value="InterPro"/>
</dbReference>
<dbReference type="Gene3D" id="3.40.630.30">
    <property type="match status" value="1"/>
</dbReference>
<dbReference type="AlphaFoldDB" id="A0AA41VUW8"/>
<dbReference type="InterPro" id="IPR052810">
    <property type="entry name" value="Plant_NAT"/>
</dbReference>
<name>A0AA41VUW8_PAPNU</name>
<dbReference type="PANTHER" id="PTHR47370:SF10">
    <property type="entry name" value="N-ACETYLTRANSFERASE HLS1-RELATED"/>
    <property type="match status" value="1"/>
</dbReference>
<dbReference type="PROSITE" id="PS51186">
    <property type="entry name" value="GNAT"/>
    <property type="match status" value="1"/>
</dbReference>
<sequence>MAKVMKYEESKDLEGSERLERACEVGPTGKMSLFIDMLGDPLCRVRQFPDNLMLVAEIGEDRERKEIVGLIRGCIQTVRSHNNDRQYTKVAYVLGLRVSPCHRRLGIGSQLVSEMESWFREKGAEYSYMATDKDNEASVRLFTDKCRYTTFRTLPVLVQPVFEHRVKTSKRVKIFKLTPSDAELLYRQRFSTVEFFPRDIDLVLSSKHNLGTFVAELTDSNLDSLDVHRFLSGGAPESWAVLSIWNSKEVFTLELRGANRIFRGLVKATRAMDRVFPWLRIPSAPDIFRPFGSLFLYGIGGDGSESVKLTKALCGFAHNLAKEKGCALVVAEIASSEPDKIVAIPHWKRMSFEDLWCIKRLGEDCSDESVDDWTKSKPGPSIFVDPREI</sequence>
<proteinExistence type="predicted"/>
<protein>
    <recommendedName>
        <fullName evidence="2">N-acetyltransferase domain-containing protein</fullName>
    </recommendedName>
</protein>
<dbReference type="InterPro" id="IPR000182">
    <property type="entry name" value="GNAT_dom"/>
</dbReference>
<feature type="domain" description="N-acetyltransferase" evidence="2">
    <location>
        <begin position="2"/>
        <end position="191"/>
    </location>
</feature>
<reference evidence="3" key="1">
    <citation type="submission" date="2022-03" db="EMBL/GenBank/DDBJ databases">
        <title>A functionally conserved STORR gene fusion in Papaver species that diverged 16.8 million years ago.</title>
        <authorList>
            <person name="Catania T."/>
        </authorList>
    </citation>
    <scope>NUCLEOTIDE SEQUENCE</scope>
    <source>
        <strain evidence="3">S-191538</strain>
    </source>
</reference>
<dbReference type="InterPro" id="IPR016181">
    <property type="entry name" value="Acyl_CoA_acyltransferase"/>
</dbReference>
<organism evidence="3 4">
    <name type="scientific">Papaver nudicaule</name>
    <name type="common">Iceland poppy</name>
    <dbReference type="NCBI Taxonomy" id="74823"/>
    <lineage>
        <taxon>Eukaryota</taxon>
        <taxon>Viridiplantae</taxon>
        <taxon>Streptophyta</taxon>
        <taxon>Embryophyta</taxon>
        <taxon>Tracheophyta</taxon>
        <taxon>Spermatophyta</taxon>
        <taxon>Magnoliopsida</taxon>
        <taxon>Ranunculales</taxon>
        <taxon>Papaveraceae</taxon>
        <taxon>Papaveroideae</taxon>
        <taxon>Papaver</taxon>
    </lineage>
</organism>
<keyword evidence="4" id="KW-1185">Reference proteome</keyword>
<dbReference type="SUPFAM" id="SSF55729">
    <property type="entry name" value="Acyl-CoA N-acyltransferases (Nat)"/>
    <property type="match status" value="1"/>
</dbReference>
<dbReference type="EMBL" id="JAJJMA010295241">
    <property type="protein sequence ID" value="MCL7047633.1"/>
    <property type="molecule type" value="Genomic_DNA"/>
</dbReference>
<comment type="caution">
    <text evidence="3">The sequence shown here is derived from an EMBL/GenBank/DDBJ whole genome shotgun (WGS) entry which is preliminary data.</text>
</comment>
<evidence type="ECO:0000313" key="3">
    <source>
        <dbReference type="EMBL" id="MCL7047633.1"/>
    </source>
</evidence>
<dbReference type="FunFam" id="3.40.630.30:FF:000116">
    <property type="entry name" value="Putative N-acetyltransferase HLS1"/>
    <property type="match status" value="1"/>
</dbReference>
<evidence type="ECO:0000313" key="4">
    <source>
        <dbReference type="Proteomes" id="UP001177140"/>
    </source>
</evidence>
<accession>A0AA41VUW8</accession>
<gene>
    <name evidence="3" type="ORF">MKW94_006423</name>
</gene>
<dbReference type="Pfam" id="PF00583">
    <property type="entry name" value="Acetyltransf_1"/>
    <property type="match status" value="1"/>
</dbReference>
<evidence type="ECO:0000256" key="1">
    <source>
        <dbReference type="SAM" id="MobiDB-lite"/>
    </source>
</evidence>
<evidence type="ECO:0000259" key="2">
    <source>
        <dbReference type="PROSITE" id="PS51186"/>
    </source>
</evidence>
<dbReference type="CDD" id="cd04301">
    <property type="entry name" value="NAT_SF"/>
    <property type="match status" value="1"/>
</dbReference>